<protein>
    <recommendedName>
        <fullName evidence="3">Transposase</fullName>
    </recommendedName>
</protein>
<comment type="caution">
    <text evidence="1">The sequence shown here is derived from an EMBL/GenBank/DDBJ whole genome shotgun (WGS) entry which is preliminary data.</text>
</comment>
<organism evidence="1 2">
    <name type="scientific">Streptococcus canis FSL Z3-227</name>
    <dbReference type="NCBI Taxonomy" id="482234"/>
    <lineage>
        <taxon>Bacteria</taxon>
        <taxon>Bacillati</taxon>
        <taxon>Bacillota</taxon>
        <taxon>Bacilli</taxon>
        <taxon>Lactobacillales</taxon>
        <taxon>Streptococcaceae</taxon>
        <taxon>Streptococcus</taxon>
    </lineage>
</organism>
<proteinExistence type="predicted"/>
<sequence>MIKVKLAPERRQTLFLEGVNGNGLMIMMSTNS</sequence>
<accession>A0AAV3FSN6</accession>
<dbReference type="AlphaFoldDB" id="A0AAV3FSN6"/>
<dbReference type="Proteomes" id="UP000004423">
    <property type="component" value="Unassembled WGS sequence"/>
</dbReference>
<dbReference type="EMBL" id="AIDX01000001">
    <property type="protein sequence ID" value="EIQ82060.1"/>
    <property type="molecule type" value="Genomic_DNA"/>
</dbReference>
<name>A0AAV3FSN6_STRCB</name>
<evidence type="ECO:0000313" key="1">
    <source>
        <dbReference type="EMBL" id="EIQ82060.1"/>
    </source>
</evidence>
<reference evidence="1 2" key="1">
    <citation type="journal article" date="2012" name="PLoS ONE">
        <title>Gene Repertoire Evolution of Streptococcus pyogenes Inferred from Phylogenomic Analysis with Streptococcus canis and Streptococcus dysgalactiae.</title>
        <authorList>
            <person name="Lefebure T."/>
            <person name="Richards V.P."/>
            <person name="Lang P."/>
            <person name="Pavinski-Bitar P."/>
            <person name="Stanhope M.J."/>
        </authorList>
    </citation>
    <scope>NUCLEOTIDE SEQUENCE [LARGE SCALE GENOMIC DNA]</scope>
    <source>
        <strain evidence="1 2">FSL Z3-227</strain>
    </source>
</reference>
<gene>
    <name evidence="1" type="ORF">SCAZ3_06650</name>
</gene>
<evidence type="ECO:0000313" key="2">
    <source>
        <dbReference type="Proteomes" id="UP000004423"/>
    </source>
</evidence>
<evidence type="ECO:0008006" key="3">
    <source>
        <dbReference type="Google" id="ProtNLM"/>
    </source>
</evidence>